<evidence type="ECO:0000256" key="11">
    <source>
        <dbReference type="ARBA" id="ARBA00023225"/>
    </source>
</evidence>
<name>A0A1Y1SG34_9GAMM</name>
<dbReference type="EMBL" id="AQQV01000001">
    <property type="protein sequence ID" value="ORE88617.1"/>
    <property type="molecule type" value="Genomic_DNA"/>
</dbReference>
<dbReference type="Proteomes" id="UP000192342">
    <property type="component" value="Unassembled WGS sequence"/>
</dbReference>
<evidence type="ECO:0000256" key="13">
    <source>
        <dbReference type="RuleBase" id="RU364091"/>
    </source>
</evidence>
<organism evidence="15 16">
    <name type="scientific">Oceanococcus atlanticus</name>
    <dbReference type="NCBI Taxonomy" id="1317117"/>
    <lineage>
        <taxon>Bacteria</taxon>
        <taxon>Pseudomonadati</taxon>
        <taxon>Pseudomonadota</taxon>
        <taxon>Gammaproteobacteria</taxon>
        <taxon>Chromatiales</taxon>
        <taxon>Oceanococcaceae</taxon>
        <taxon>Oceanococcus</taxon>
    </lineage>
</organism>
<feature type="transmembrane region" description="Helical" evidence="13">
    <location>
        <begin position="145"/>
        <end position="165"/>
    </location>
</feature>
<keyword evidence="15" id="KW-0966">Cell projection</keyword>
<accession>A0A1Y1SG34</accession>
<comment type="caution">
    <text evidence="15">The sequence shown here is derived from an EMBL/GenBank/DDBJ whole genome shotgun (WGS) entry which is preliminary data.</text>
</comment>
<reference evidence="15 16" key="1">
    <citation type="submission" date="2013-04" db="EMBL/GenBank/DDBJ databases">
        <title>Oceanococcus atlanticus 22II-S10r2 Genome Sequencing.</title>
        <authorList>
            <person name="Lai Q."/>
            <person name="Li G."/>
            <person name="Shao Z."/>
        </authorList>
    </citation>
    <scope>NUCLEOTIDE SEQUENCE [LARGE SCALE GENOMIC DNA]</scope>
    <source>
        <strain evidence="15 16">22II-S10r2</strain>
    </source>
</reference>
<keyword evidence="11 13" id="KW-1006">Bacterial flagellum protein export</keyword>
<dbReference type="GO" id="GO:0005886">
    <property type="term" value="C:plasma membrane"/>
    <property type="evidence" value="ECO:0007669"/>
    <property type="project" value="UniProtKB-SubCell"/>
</dbReference>
<dbReference type="PANTHER" id="PTHR30531">
    <property type="entry name" value="FLAGELLAR BIOSYNTHETIC PROTEIN FLHB"/>
    <property type="match status" value="1"/>
</dbReference>
<keyword evidence="4 13" id="KW-0813">Transport</keyword>
<keyword evidence="8 13" id="KW-0653">Protein transport</keyword>
<dbReference type="OrthoDB" id="9807950at2"/>
<comment type="function">
    <text evidence="12 13">Required for formation of the rod structure in the basal body of the flagellar apparatus. Together with FliI and FliH, may constitute the export apparatus of flagellin.</text>
</comment>
<evidence type="ECO:0000256" key="12">
    <source>
        <dbReference type="ARBA" id="ARBA00025078"/>
    </source>
</evidence>
<keyword evidence="15" id="KW-0969">Cilium</keyword>
<protein>
    <recommendedName>
        <fullName evidence="3 13">Flagellar biosynthetic protein FlhB</fullName>
    </recommendedName>
</protein>
<dbReference type="Gene3D" id="3.40.1690.10">
    <property type="entry name" value="secretion proteins EscU"/>
    <property type="match status" value="1"/>
</dbReference>
<evidence type="ECO:0000256" key="14">
    <source>
        <dbReference type="SAM" id="MobiDB-lite"/>
    </source>
</evidence>
<feature type="transmembrane region" description="Helical" evidence="13">
    <location>
        <begin position="185"/>
        <end position="210"/>
    </location>
</feature>
<keyword evidence="15" id="KW-0282">Flagellum</keyword>
<dbReference type="AlphaFoldDB" id="A0A1Y1SG34"/>
<keyword evidence="7 13" id="KW-1005">Bacterial flagellum biogenesis</keyword>
<evidence type="ECO:0000256" key="7">
    <source>
        <dbReference type="ARBA" id="ARBA00022795"/>
    </source>
</evidence>
<evidence type="ECO:0000256" key="5">
    <source>
        <dbReference type="ARBA" id="ARBA00022475"/>
    </source>
</evidence>
<gene>
    <name evidence="13" type="primary">flhB</name>
    <name evidence="15" type="ORF">ATO7_02040</name>
</gene>
<evidence type="ECO:0000256" key="9">
    <source>
        <dbReference type="ARBA" id="ARBA00022989"/>
    </source>
</evidence>
<dbReference type="GO" id="GO:0009306">
    <property type="term" value="P:protein secretion"/>
    <property type="evidence" value="ECO:0007669"/>
    <property type="project" value="InterPro"/>
</dbReference>
<evidence type="ECO:0000256" key="3">
    <source>
        <dbReference type="ARBA" id="ARBA00021622"/>
    </source>
</evidence>
<sequence length="376" mass="41748">MADSAAEKTQEPTPKRLRETREKGEIARSRELGTLATTAGAVLVIAMFGGWFARRAQALMHDGLSLERGQLMHPEAMTAALHDTLLLGLQWSVPFLVGGVVFAFVAPLLMGGWNFSTQALQPKFERLNPLAGIKRIFSAQALMELLKAVAKFVLLGGMAVLVLWTWREHVLGLGMQNLSAGMAQGLKLCFYTLAALCIGLALIAAIDAPFQYFSHRKKLRMTLQEVRDEMKETEGRPEVKQHIRRMQQEMSRKRMAQDMARANVVINNPTHFSVALYYDPQGDAAPVVVAKGADHMAEVVRDLAREHRIPQLRIAPLARALYRHVEVGAEIPAGLYLAVAEVLSYIFALNTRPAQAGEPPDPDIPDVYRWKPDDPR</sequence>
<dbReference type="RefSeq" id="WP_083559243.1">
    <property type="nucleotide sequence ID" value="NZ_AQQV01000001.1"/>
</dbReference>
<dbReference type="GO" id="GO:0044780">
    <property type="term" value="P:bacterial-type flagellum assembly"/>
    <property type="evidence" value="ECO:0007669"/>
    <property type="project" value="InterPro"/>
</dbReference>
<dbReference type="SUPFAM" id="SSF160544">
    <property type="entry name" value="EscU C-terminal domain-like"/>
    <property type="match status" value="1"/>
</dbReference>
<evidence type="ECO:0000256" key="1">
    <source>
        <dbReference type="ARBA" id="ARBA00004651"/>
    </source>
</evidence>
<evidence type="ECO:0000256" key="4">
    <source>
        <dbReference type="ARBA" id="ARBA00022448"/>
    </source>
</evidence>
<dbReference type="InterPro" id="IPR006135">
    <property type="entry name" value="T3SS_substrate_exporter"/>
</dbReference>
<feature type="compositionally biased region" description="Basic and acidic residues" evidence="14">
    <location>
        <begin position="366"/>
        <end position="376"/>
    </location>
</feature>
<comment type="subcellular location">
    <subcellularLocation>
        <location evidence="1">Cell membrane</location>
        <topology evidence="1">Multi-pass membrane protein</topology>
    </subcellularLocation>
</comment>
<comment type="similarity">
    <text evidence="2 13">Belongs to the type III secretion exporter family.</text>
</comment>
<dbReference type="PANTHER" id="PTHR30531:SF12">
    <property type="entry name" value="FLAGELLAR BIOSYNTHETIC PROTEIN FLHB"/>
    <property type="match status" value="1"/>
</dbReference>
<dbReference type="NCBIfam" id="TIGR00328">
    <property type="entry name" value="flhB"/>
    <property type="match status" value="1"/>
</dbReference>
<dbReference type="PRINTS" id="PR00950">
    <property type="entry name" value="TYPE3IMSPROT"/>
</dbReference>
<dbReference type="Pfam" id="PF01312">
    <property type="entry name" value="Bac_export_2"/>
    <property type="match status" value="1"/>
</dbReference>
<dbReference type="InterPro" id="IPR006136">
    <property type="entry name" value="FlhB"/>
</dbReference>
<proteinExistence type="inferred from homology"/>
<feature type="region of interest" description="Disordered" evidence="14">
    <location>
        <begin position="1"/>
        <end position="24"/>
    </location>
</feature>
<feature type="transmembrane region" description="Helical" evidence="13">
    <location>
        <begin position="91"/>
        <end position="113"/>
    </location>
</feature>
<keyword evidence="9 13" id="KW-1133">Transmembrane helix</keyword>
<keyword evidence="16" id="KW-1185">Reference proteome</keyword>
<evidence type="ECO:0000256" key="2">
    <source>
        <dbReference type="ARBA" id="ARBA00010690"/>
    </source>
</evidence>
<keyword evidence="5 13" id="KW-1003">Cell membrane</keyword>
<keyword evidence="10 13" id="KW-0472">Membrane</keyword>
<feature type="transmembrane region" description="Helical" evidence="13">
    <location>
        <begin position="32"/>
        <end position="53"/>
    </location>
</feature>
<evidence type="ECO:0000256" key="8">
    <source>
        <dbReference type="ARBA" id="ARBA00022927"/>
    </source>
</evidence>
<keyword evidence="6 13" id="KW-0812">Transmembrane</keyword>
<evidence type="ECO:0000313" key="15">
    <source>
        <dbReference type="EMBL" id="ORE88617.1"/>
    </source>
</evidence>
<evidence type="ECO:0000256" key="6">
    <source>
        <dbReference type="ARBA" id="ARBA00022692"/>
    </source>
</evidence>
<evidence type="ECO:0000313" key="16">
    <source>
        <dbReference type="Proteomes" id="UP000192342"/>
    </source>
</evidence>
<dbReference type="InterPro" id="IPR029025">
    <property type="entry name" value="T3SS_substrate_exporter_C"/>
</dbReference>
<evidence type="ECO:0000256" key="10">
    <source>
        <dbReference type="ARBA" id="ARBA00023136"/>
    </source>
</evidence>
<feature type="region of interest" description="Disordered" evidence="14">
    <location>
        <begin position="356"/>
        <end position="376"/>
    </location>
</feature>
<dbReference type="STRING" id="1317117.ATO7_02040"/>